<name>A0A0R7K423_9ARCH</name>
<dbReference type="Pfam" id="PF02789">
    <property type="entry name" value="Peptidase_M17_N"/>
    <property type="match status" value="1"/>
</dbReference>
<dbReference type="CDD" id="cd00433">
    <property type="entry name" value="Peptidase_M17"/>
    <property type="match status" value="1"/>
</dbReference>
<feature type="domain" description="Cytosol aminopeptidase" evidence="5">
    <location>
        <begin position="176"/>
        <end position="496"/>
    </location>
</feature>
<organism evidence="7">
    <name type="scientific">uncultured Poseidoniia archaeon</name>
    <dbReference type="NCBI Taxonomy" id="1697135"/>
    <lineage>
        <taxon>Archaea</taxon>
        <taxon>Methanobacteriati</taxon>
        <taxon>Thermoplasmatota</taxon>
        <taxon>Candidatus Poseidoniia</taxon>
        <taxon>environmental samples</taxon>
    </lineage>
</organism>
<dbReference type="GO" id="GO:0030145">
    <property type="term" value="F:manganese ion binding"/>
    <property type="evidence" value="ECO:0007669"/>
    <property type="project" value="InterPro"/>
</dbReference>
<dbReference type="GO" id="GO:0070006">
    <property type="term" value="F:metalloaminopeptidase activity"/>
    <property type="evidence" value="ECO:0007669"/>
    <property type="project" value="InterPro"/>
</dbReference>
<protein>
    <recommendedName>
        <fullName evidence="8">Leucyl aminopeptidase</fullName>
    </recommendedName>
</protein>
<dbReference type="InterPro" id="IPR000819">
    <property type="entry name" value="Peptidase_M17_C"/>
</dbReference>
<evidence type="ECO:0000313" key="7">
    <source>
        <dbReference type="EMBL" id="AKQ06051.1"/>
    </source>
</evidence>
<sequence length="503" mass="55312">MITTVSDFIETGNIMIIPLFQNTLKAPNNTTTGLSRSASITVKSAISSDSFEGKEGEIMSIWTKECQIILLGMGGSDKLNTKKSRDIGAKCFSNLPDNLGREIVVRFTTGWNTENMASFAEGIILRNYKFDKYQEKIVDEKQDKEWSMVCQTTKRNRENLDLEIERLSAIATGVHLARDLGNEPANRLYPEEFGRRAKDWAKGKKNVEVEVWDFSRLKEEGMHGLIEVGKGSIHKPCMVFFRLNPNLDTEKQVPCIVGKGITFDSGGISIKGSAGMDEMKLDMHGSATVFGLFQALYATGYQGRVNGITCMAENMPSAEAYRPGDVIETYSGKTIEVLNTDAEGRNVLADGLWKASELNPSYIIDLATLTGSIVVALGHEATGLFANNDLLSERIKMVGDEVDEICWPMPLLPAFEKQMTSSKIADVRNQGKGRWGGAIQAAGFLKQFVQERKDNNGEKNQIPWAHLDIAGTAGIWGGESNSTVGHGATGILVRTLHLLITKE</sequence>
<dbReference type="SUPFAM" id="SSF53187">
    <property type="entry name" value="Zn-dependent exopeptidases"/>
    <property type="match status" value="1"/>
</dbReference>
<reference evidence="7" key="2">
    <citation type="journal article" date="2015" name="ISME J.">
        <title>A new class of marine Euryarchaeota group II from the Mediterranean deep chlorophyll maximum.</title>
        <authorList>
            <person name="Martin-Cuadrado A.B."/>
            <person name="Garcia-Heredia I."/>
            <person name="Molto A.G."/>
            <person name="Lopez-Ubeda R."/>
            <person name="Kimes N."/>
            <person name="Lopez-Garcia P."/>
            <person name="Moreira D."/>
            <person name="Rodriguez-Valera F."/>
        </authorList>
    </citation>
    <scope>NUCLEOTIDE SEQUENCE</scope>
</reference>
<feature type="domain" description="Peptidase M17 leucyl aminopeptidase N-terminal" evidence="6">
    <location>
        <begin position="16"/>
        <end position="136"/>
    </location>
</feature>
<dbReference type="GO" id="GO:0005737">
    <property type="term" value="C:cytoplasm"/>
    <property type="evidence" value="ECO:0007669"/>
    <property type="project" value="InterPro"/>
</dbReference>
<evidence type="ECO:0000256" key="2">
    <source>
        <dbReference type="ARBA" id="ARBA00022438"/>
    </source>
</evidence>
<keyword evidence="3" id="KW-0645">Protease</keyword>
<dbReference type="InterPro" id="IPR008283">
    <property type="entry name" value="Peptidase_M17_N"/>
</dbReference>
<dbReference type="AlphaFoldDB" id="A0A0R7K423"/>
<accession>A0A0R7K423</accession>
<proteinExistence type="inferred from homology"/>
<dbReference type="EMBL" id="KP211915">
    <property type="protein sequence ID" value="AKQ06051.1"/>
    <property type="molecule type" value="Genomic_DNA"/>
</dbReference>
<dbReference type="GO" id="GO:0006508">
    <property type="term" value="P:proteolysis"/>
    <property type="evidence" value="ECO:0007669"/>
    <property type="project" value="UniProtKB-KW"/>
</dbReference>
<dbReference type="Gene3D" id="3.40.220.10">
    <property type="entry name" value="Leucine Aminopeptidase, subunit E, domain 1"/>
    <property type="match status" value="1"/>
</dbReference>
<dbReference type="PANTHER" id="PTHR11963">
    <property type="entry name" value="LEUCINE AMINOPEPTIDASE-RELATED"/>
    <property type="match status" value="1"/>
</dbReference>
<keyword evidence="2" id="KW-0031">Aminopeptidase</keyword>
<dbReference type="SUPFAM" id="SSF52949">
    <property type="entry name" value="Macro domain-like"/>
    <property type="match status" value="1"/>
</dbReference>
<keyword evidence="4" id="KW-0378">Hydrolase</keyword>
<dbReference type="PRINTS" id="PR00481">
    <property type="entry name" value="LAMNOPPTDASE"/>
</dbReference>
<evidence type="ECO:0000256" key="3">
    <source>
        <dbReference type="ARBA" id="ARBA00022670"/>
    </source>
</evidence>
<reference evidence="7" key="1">
    <citation type="submission" date="2014-11" db="EMBL/GenBank/DDBJ databases">
        <authorList>
            <person name="Tripathy S."/>
        </authorList>
    </citation>
    <scope>NUCLEOTIDE SEQUENCE</scope>
</reference>
<evidence type="ECO:0000256" key="4">
    <source>
        <dbReference type="ARBA" id="ARBA00022801"/>
    </source>
</evidence>
<evidence type="ECO:0000256" key="1">
    <source>
        <dbReference type="ARBA" id="ARBA00009528"/>
    </source>
</evidence>
<evidence type="ECO:0000259" key="6">
    <source>
        <dbReference type="Pfam" id="PF02789"/>
    </source>
</evidence>
<evidence type="ECO:0000259" key="5">
    <source>
        <dbReference type="Pfam" id="PF00883"/>
    </source>
</evidence>
<dbReference type="Gene3D" id="3.40.630.10">
    <property type="entry name" value="Zn peptidases"/>
    <property type="match status" value="1"/>
</dbReference>
<dbReference type="InterPro" id="IPR011356">
    <property type="entry name" value="Leucine_aapep/pepB"/>
</dbReference>
<dbReference type="PANTHER" id="PTHR11963:SF23">
    <property type="entry name" value="CYTOSOL AMINOPEPTIDASE"/>
    <property type="match status" value="1"/>
</dbReference>
<dbReference type="Pfam" id="PF00883">
    <property type="entry name" value="Peptidase_M17"/>
    <property type="match status" value="1"/>
</dbReference>
<dbReference type="InterPro" id="IPR043472">
    <property type="entry name" value="Macro_dom-like"/>
</dbReference>
<evidence type="ECO:0008006" key="8">
    <source>
        <dbReference type="Google" id="ProtNLM"/>
    </source>
</evidence>
<comment type="similarity">
    <text evidence="1">Belongs to the peptidase M17 family.</text>
</comment>